<dbReference type="Proteomes" id="UP000054538">
    <property type="component" value="Unassembled WGS sequence"/>
</dbReference>
<reference evidence="4" key="2">
    <citation type="submission" date="2015-01" db="EMBL/GenBank/DDBJ databases">
        <title>Evolutionary Origins and Diversification of the Mycorrhizal Mutualists.</title>
        <authorList>
            <consortium name="DOE Joint Genome Institute"/>
            <consortium name="Mycorrhizal Genomics Consortium"/>
            <person name="Kohler A."/>
            <person name="Kuo A."/>
            <person name="Nagy L.G."/>
            <person name="Floudas D."/>
            <person name="Copeland A."/>
            <person name="Barry K.W."/>
            <person name="Cichocki N."/>
            <person name="Veneault-Fourrey C."/>
            <person name="LaButti K."/>
            <person name="Lindquist E.A."/>
            <person name="Lipzen A."/>
            <person name="Lundell T."/>
            <person name="Morin E."/>
            <person name="Murat C."/>
            <person name="Riley R."/>
            <person name="Ohm R."/>
            <person name="Sun H."/>
            <person name="Tunlid A."/>
            <person name="Henrissat B."/>
            <person name="Grigoriev I.V."/>
            <person name="Hibbett D.S."/>
            <person name="Martin F."/>
        </authorList>
    </citation>
    <scope>NUCLEOTIDE SEQUENCE [LARGE SCALE GENOMIC DNA]</scope>
    <source>
        <strain evidence="4">Ve08.2h10</strain>
    </source>
</reference>
<feature type="region of interest" description="Disordered" evidence="1">
    <location>
        <begin position="329"/>
        <end position="354"/>
    </location>
</feature>
<keyword evidence="4" id="KW-1185">Reference proteome</keyword>
<dbReference type="InterPro" id="IPR006073">
    <property type="entry name" value="GTP-bd"/>
</dbReference>
<dbReference type="Gene3D" id="3.40.50.300">
    <property type="entry name" value="P-loop containing nucleotide triphosphate hydrolases"/>
    <property type="match status" value="1"/>
</dbReference>
<feature type="region of interest" description="Disordered" evidence="1">
    <location>
        <begin position="379"/>
        <end position="403"/>
    </location>
</feature>
<name>A0A0D0DYB5_9AGAM</name>
<dbReference type="OrthoDB" id="8954335at2759"/>
<dbReference type="InParanoid" id="A0A0D0DYB5"/>
<feature type="domain" description="G" evidence="2">
    <location>
        <begin position="17"/>
        <end position="141"/>
    </location>
</feature>
<dbReference type="AlphaFoldDB" id="A0A0D0DYB5"/>
<feature type="compositionally biased region" description="Polar residues" evidence="1">
    <location>
        <begin position="330"/>
        <end position="349"/>
    </location>
</feature>
<organism evidence="3 4">
    <name type="scientific">Paxillus rubicundulus Ve08.2h10</name>
    <dbReference type="NCBI Taxonomy" id="930991"/>
    <lineage>
        <taxon>Eukaryota</taxon>
        <taxon>Fungi</taxon>
        <taxon>Dikarya</taxon>
        <taxon>Basidiomycota</taxon>
        <taxon>Agaricomycotina</taxon>
        <taxon>Agaricomycetes</taxon>
        <taxon>Agaricomycetidae</taxon>
        <taxon>Boletales</taxon>
        <taxon>Paxilineae</taxon>
        <taxon>Paxillaceae</taxon>
        <taxon>Paxillus</taxon>
    </lineage>
</organism>
<evidence type="ECO:0000256" key="1">
    <source>
        <dbReference type="SAM" id="MobiDB-lite"/>
    </source>
</evidence>
<accession>A0A0D0DYB5</accession>
<evidence type="ECO:0000313" key="4">
    <source>
        <dbReference type="Proteomes" id="UP000054538"/>
    </source>
</evidence>
<reference evidence="3 4" key="1">
    <citation type="submission" date="2014-04" db="EMBL/GenBank/DDBJ databases">
        <authorList>
            <consortium name="DOE Joint Genome Institute"/>
            <person name="Kuo A."/>
            <person name="Kohler A."/>
            <person name="Jargeat P."/>
            <person name="Nagy L.G."/>
            <person name="Floudas D."/>
            <person name="Copeland A."/>
            <person name="Barry K.W."/>
            <person name="Cichocki N."/>
            <person name="Veneault-Fourrey C."/>
            <person name="LaButti K."/>
            <person name="Lindquist E.A."/>
            <person name="Lipzen A."/>
            <person name="Lundell T."/>
            <person name="Morin E."/>
            <person name="Murat C."/>
            <person name="Sun H."/>
            <person name="Tunlid A."/>
            <person name="Henrissat B."/>
            <person name="Grigoriev I.V."/>
            <person name="Hibbett D.S."/>
            <person name="Martin F."/>
            <person name="Nordberg H.P."/>
            <person name="Cantor M.N."/>
            <person name="Hua S.X."/>
        </authorList>
    </citation>
    <scope>NUCLEOTIDE SEQUENCE [LARGE SCALE GENOMIC DNA]</scope>
    <source>
        <strain evidence="3 4">Ve08.2h10</strain>
    </source>
</reference>
<dbReference type="HOGENOM" id="CLU_634761_0_0_1"/>
<dbReference type="InterPro" id="IPR027417">
    <property type="entry name" value="P-loop_NTPase"/>
</dbReference>
<sequence length="432" mass="47410">MAATNQLSQPRNRPLNIVFFGQSGAGKSSTINLIAGSSITHTSNDTGPCTRVSACYKATIHDEAFNLWDTGGLGEGFFHSLFKGSPGGELKKFLRERYQKHEIDLLVYCIHGAVEHRALVMNYNTFCLTTRRLAAPIVIVVTNLERLENMENWWEDNKYSLQNLGMEFDGHACITALADHPQTDVSKTTLYDLITRDYPWQAECHGSYFGPSVPRWPKVATTVVPRSIRRVYTELRRQSPPLIVAPTRRAQSEPFPAAAHPHITPSEARSSPSTRPYGADLSTVSTPSGKSKIADLRKKVTQNWGTRQSLPGKHSNSGADALVHRAPVPTCSSSHTAQDQIPQDSNPTTPVVGPVSRSQVVHATLPVIMETVPPQPFCEESDSATSHLHSMFRPSSGASGSSRSELHLQPLVGGNGVLLFSSRTFTMRLNFS</sequence>
<dbReference type="Pfam" id="PF01926">
    <property type="entry name" value="MMR_HSR1"/>
    <property type="match status" value="1"/>
</dbReference>
<feature type="region of interest" description="Disordered" evidence="1">
    <location>
        <begin position="249"/>
        <end position="294"/>
    </location>
</feature>
<dbReference type="STRING" id="930991.A0A0D0DYB5"/>
<evidence type="ECO:0000259" key="2">
    <source>
        <dbReference type="Pfam" id="PF01926"/>
    </source>
</evidence>
<dbReference type="SUPFAM" id="SSF52540">
    <property type="entry name" value="P-loop containing nucleoside triphosphate hydrolases"/>
    <property type="match status" value="1"/>
</dbReference>
<evidence type="ECO:0000313" key="3">
    <source>
        <dbReference type="EMBL" id="KIK91574.1"/>
    </source>
</evidence>
<protein>
    <recommendedName>
        <fullName evidence="2">G domain-containing protein</fullName>
    </recommendedName>
</protein>
<proteinExistence type="predicted"/>
<gene>
    <name evidence="3" type="ORF">PAXRUDRAFT_624614</name>
</gene>
<dbReference type="EMBL" id="KN825372">
    <property type="protein sequence ID" value="KIK91574.1"/>
    <property type="molecule type" value="Genomic_DNA"/>
</dbReference>
<dbReference type="GO" id="GO:0005525">
    <property type="term" value="F:GTP binding"/>
    <property type="evidence" value="ECO:0007669"/>
    <property type="project" value="InterPro"/>
</dbReference>